<feature type="region of interest" description="Disordered" evidence="1">
    <location>
        <begin position="1"/>
        <end position="26"/>
    </location>
</feature>
<dbReference type="InterPro" id="IPR009824">
    <property type="entry name" value="DUF1392"/>
</dbReference>
<comment type="caution">
    <text evidence="2">The sequence shown here is derived from an EMBL/GenBank/DDBJ whole genome shotgun (WGS) entry which is preliminary data.</text>
</comment>
<protein>
    <submittedName>
        <fullName evidence="2">DUF1392 domain-containing protein</fullName>
    </submittedName>
</protein>
<evidence type="ECO:0000313" key="3">
    <source>
        <dbReference type="Proteomes" id="UP001165986"/>
    </source>
</evidence>
<dbReference type="EMBL" id="VJXY01000060">
    <property type="protein sequence ID" value="MBD6620283.1"/>
    <property type="molecule type" value="Genomic_DNA"/>
</dbReference>
<dbReference type="RefSeq" id="WP_191761495.1">
    <property type="nucleotide sequence ID" value="NZ_VJXY01000060.1"/>
</dbReference>
<evidence type="ECO:0000256" key="1">
    <source>
        <dbReference type="SAM" id="MobiDB-lite"/>
    </source>
</evidence>
<organism evidence="2 3">
    <name type="scientific">Komarekiella delphini-convector SJRDD-AB1</name>
    <dbReference type="NCBI Taxonomy" id="2593771"/>
    <lineage>
        <taxon>Bacteria</taxon>
        <taxon>Bacillati</taxon>
        <taxon>Cyanobacteriota</taxon>
        <taxon>Cyanophyceae</taxon>
        <taxon>Nostocales</taxon>
        <taxon>Nostocaceae</taxon>
        <taxon>Komarekiella</taxon>
        <taxon>Komarekiella delphini-convector</taxon>
    </lineage>
</organism>
<accession>A0AA40T3I6</accession>
<dbReference type="AlphaFoldDB" id="A0AA40T3I6"/>
<dbReference type="Proteomes" id="UP001165986">
    <property type="component" value="Unassembled WGS sequence"/>
</dbReference>
<evidence type="ECO:0000313" key="2">
    <source>
        <dbReference type="EMBL" id="MBD6620283.1"/>
    </source>
</evidence>
<sequence length="99" mass="11388">MSSSKQKINGSNAKSGLTQKSSSLRLTTKEFKKGERVMLRSHDQVTKQRLVLGIQLINESWFYFVEWMPPALEECTSLDNRLALVQEKDLVRVVFNSKQ</sequence>
<gene>
    <name evidence="2" type="ORF">FNW02_32000</name>
</gene>
<proteinExistence type="predicted"/>
<dbReference type="Pfam" id="PF07154">
    <property type="entry name" value="DUF1392"/>
    <property type="match status" value="1"/>
</dbReference>
<name>A0AA40T3I6_9NOST</name>
<keyword evidence="3" id="KW-1185">Reference proteome</keyword>
<reference evidence="2" key="1">
    <citation type="submission" date="2019-07" db="EMBL/GenBank/DDBJ databases">
        <title>Toxilogical consequences of a new and cryptic species of cyanobacteria (Komarekiella delphini-convector) recovered from the epidermis of a bottlenose dolphin and 1500 ft. in the air.</title>
        <authorList>
            <person name="Brown A.O."/>
            <person name="Dvorak P."/>
            <person name="Villanueva C.D."/>
            <person name="Foss A.J."/>
            <person name="Garvey A.D."/>
            <person name="Gibson Q.A."/>
            <person name="Johansen J.R."/>
            <person name="Casamatta D.A."/>
        </authorList>
    </citation>
    <scope>NUCLEOTIDE SEQUENCE</scope>
    <source>
        <strain evidence="2">SJRDD-AB1</strain>
    </source>
</reference>